<evidence type="ECO:0000259" key="2">
    <source>
        <dbReference type="Pfam" id="PF00892"/>
    </source>
</evidence>
<organism evidence="3 4">
    <name type="scientific">Aerophobetes bacterium</name>
    <dbReference type="NCBI Taxonomy" id="2030807"/>
    <lineage>
        <taxon>Bacteria</taxon>
        <taxon>Candidatus Aerophobota</taxon>
    </lineage>
</organism>
<keyword evidence="1" id="KW-0472">Membrane</keyword>
<dbReference type="EMBL" id="QMQB01000071">
    <property type="protein sequence ID" value="RLE13771.1"/>
    <property type="molecule type" value="Genomic_DNA"/>
</dbReference>
<evidence type="ECO:0000313" key="4">
    <source>
        <dbReference type="Proteomes" id="UP000267654"/>
    </source>
</evidence>
<accession>A0A662DHI1</accession>
<sequence>MNIYLFAFLAMVFWGLAPVFGKIGLTKVSPLIGLYVRTFVIAVILLVYGTLSGQIKGLGYVSKTDILYLTGEAVCASLLGHLAYFFALKYGAASRVVPFIAAYPLVTFLVSISFLGESLTWTKGIGASLVALGLLFLMR</sequence>
<feature type="domain" description="EamA" evidence="2">
    <location>
        <begin position="3"/>
        <end position="138"/>
    </location>
</feature>
<protein>
    <recommendedName>
        <fullName evidence="2">EamA domain-containing protein</fullName>
    </recommendedName>
</protein>
<name>A0A662DHI1_UNCAE</name>
<keyword evidence="1" id="KW-1133">Transmembrane helix</keyword>
<reference evidence="3 4" key="1">
    <citation type="submission" date="2018-06" db="EMBL/GenBank/DDBJ databases">
        <title>Extensive metabolic versatility and redundancy in microbially diverse, dynamic hydrothermal sediments.</title>
        <authorList>
            <person name="Dombrowski N."/>
            <person name="Teske A."/>
            <person name="Baker B.J."/>
        </authorList>
    </citation>
    <scope>NUCLEOTIDE SEQUENCE [LARGE SCALE GENOMIC DNA]</scope>
    <source>
        <strain evidence="3">B19_G9</strain>
    </source>
</reference>
<gene>
    <name evidence="3" type="ORF">DRI96_02510</name>
</gene>
<keyword evidence="1" id="KW-0812">Transmembrane</keyword>
<dbReference type="InterPro" id="IPR037185">
    <property type="entry name" value="EmrE-like"/>
</dbReference>
<feature type="transmembrane region" description="Helical" evidence="1">
    <location>
        <begin position="121"/>
        <end position="138"/>
    </location>
</feature>
<feature type="transmembrane region" description="Helical" evidence="1">
    <location>
        <begin position="31"/>
        <end position="51"/>
    </location>
</feature>
<dbReference type="AlphaFoldDB" id="A0A662DHI1"/>
<dbReference type="SUPFAM" id="SSF103481">
    <property type="entry name" value="Multidrug resistance efflux transporter EmrE"/>
    <property type="match status" value="1"/>
</dbReference>
<dbReference type="Proteomes" id="UP000267654">
    <property type="component" value="Unassembled WGS sequence"/>
</dbReference>
<evidence type="ECO:0000313" key="3">
    <source>
        <dbReference type="EMBL" id="RLE13771.1"/>
    </source>
</evidence>
<comment type="caution">
    <text evidence="3">The sequence shown here is derived from an EMBL/GenBank/DDBJ whole genome shotgun (WGS) entry which is preliminary data.</text>
</comment>
<proteinExistence type="predicted"/>
<dbReference type="InterPro" id="IPR000620">
    <property type="entry name" value="EamA_dom"/>
</dbReference>
<evidence type="ECO:0000256" key="1">
    <source>
        <dbReference type="SAM" id="Phobius"/>
    </source>
</evidence>
<dbReference type="GO" id="GO:0016020">
    <property type="term" value="C:membrane"/>
    <property type="evidence" value="ECO:0007669"/>
    <property type="project" value="InterPro"/>
</dbReference>
<dbReference type="Pfam" id="PF00892">
    <property type="entry name" value="EamA"/>
    <property type="match status" value="1"/>
</dbReference>
<feature type="transmembrane region" description="Helical" evidence="1">
    <location>
        <begin position="96"/>
        <end position="115"/>
    </location>
</feature>